<evidence type="ECO:0000259" key="1">
    <source>
        <dbReference type="Pfam" id="PF13598"/>
    </source>
</evidence>
<sequence length="79" mass="8941">MNAVSPGEEFICHLGVEQGIKVIYRPMFKYRDGHSTSSKYASLTFKQTIEMKNTFDRAVRIMVVDQVPVSGEEKIKVSS</sequence>
<proteinExistence type="predicted"/>
<dbReference type="PANTHER" id="PTHR31005">
    <property type="entry name" value="DUF4139 DOMAIN-CONTAINING PROTEIN"/>
    <property type="match status" value="1"/>
</dbReference>
<evidence type="ECO:0000313" key="2">
    <source>
        <dbReference type="EMBL" id="VEL27942.1"/>
    </source>
</evidence>
<dbReference type="OrthoDB" id="6267584at2759"/>
<keyword evidence="3" id="KW-1185">Reference proteome</keyword>
<dbReference type="EMBL" id="CAAALY010091145">
    <property type="protein sequence ID" value="VEL27942.1"/>
    <property type="molecule type" value="Genomic_DNA"/>
</dbReference>
<dbReference type="InterPro" id="IPR037291">
    <property type="entry name" value="DUF4139"/>
</dbReference>
<protein>
    <recommendedName>
        <fullName evidence="1">DUF4139 domain-containing protein</fullName>
    </recommendedName>
</protein>
<feature type="domain" description="DUF4139" evidence="1">
    <location>
        <begin position="15"/>
        <end position="78"/>
    </location>
</feature>
<dbReference type="PANTHER" id="PTHR31005:SF8">
    <property type="entry name" value="DUF4139 DOMAIN-CONTAINING PROTEIN"/>
    <property type="match status" value="1"/>
</dbReference>
<dbReference type="AlphaFoldDB" id="A0A448X4M8"/>
<gene>
    <name evidence="2" type="ORF">PXEA_LOCUS21382</name>
</gene>
<evidence type="ECO:0000313" key="3">
    <source>
        <dbReference type="Proteomes" id="UP000784294"/>
    </source>
</evidence>
<accession>A0A448X4M8</accession>
<reference evidence="2" key="1">
    <citation type="submission" date="2018-11" db="EMBL/GenBank/DDBJ databases">
        <authorList>
            <consortium name="Pathogen Informatics"/>
        </authorList>
    </citation>
    <scope>NUCLEOTIDE SEQUENCE</scope>
</reference>
<dbReference type="InterPro" id="IPR011935">
    <property type="entry name" value="CHP02231"/>
</dbReference>
<dbReference type="Pfam" id="PF13598">
    <property type="entry name" value="DUF4139"/>
    <property type="match status" value="1"/>
</dbReference>
<comment type="caution">
    <text evidence="2">The sequence shown here is derived from an EMBL/GenBank/DDBJ whole genome shotgun (WGS) entry which is preliminary data.</text>
</comment>
<organism evidence="2 3">
    <name type="scientific">Protopolystoma xenopodis</name>
    <dbReference type="NCBI Taxonomy" id="117903"/>
    <lineage>
        <taxon>Eukaryota</taxon>
        <taxon>Metazoa</taxon>
        <taxon>Spiralia</taxon>
        <taxon>Lophotrochozoa</taxon>
        <taxon>Platyhelminthes</taxon>
        <taxon>Monogenea</taxon>
        <taxon>Polyopisthocotylea</taxon>
        <taxon>Polystomatidea</taxon>
        <taxon>Polystomatidae</taxon>
        <taxon>Protopolystoma</taxon>
    </lineage>
</organism>
<dbReference type="Proteomes" id="UP000784294">
    <property type="component" value="Unassembled WGS sequence"/>
</dbReference>
<name>A0A448X4M8_9PLAT</name>